<evidence type="ECO:0000313" key="3">
    <source>
        <dbReference type="Proteomes" id="UP000038010"/>
    </source>
</evidence>
<feature type="compositionally biased region" description="Basic and acidic residues" evidence="1">
    <location>
        <begin position="116"/>
        <end position="125"/>
    </location>
</feature>
<dbReference type="AlphaFoldDB" id="A0A0N0NPY8"/>
<reference evidence="2 3" key="1">
    <citation type="submission" date="2015-06" db="EMBL/GenBank/DDBJ databases">
        <title>Draft genome of the ant-associated black yeast Phialophora attae CBS 131958.</title>
        <authorList>
            <person name="Moreno L.F."/>
            <person name="Stielow B.J."/>
            <person name="de Hoog S."/>
            <person name="Vicente V.A."/>
            <person name="Weiss V.A."/>
            <person name="de Vries M."/>
            <person name="Cruz L.M."/>
            <person name="Souza E.M."/>
        </authorList>
    </citation>
    <scope>NUCLEOTIDE SEQUENCE [LARGE SCALE GENOMIC DNA]</scope>
    <source>
        <strain evidence="2 3">CBS 131958</strain>
    </source>
</reference>
<dbReference type="VEuPathDB" id="FungiDB:AB675_7080"/>
<dbReference type="RefSeq" id="XP_018003251.1">
    <property type="nucleotide sequence ID" value="XM_018147421.1"/>
</dbReference>
<name>A0A0N0NPY8_9EURO</name>
<dbReference type="EMBL" id="LFJN01000005">
    <property type="protein sequence ID" value="KPI43288.1"/>
    <property type="molecule type" value="Genomic_DNA"/>
</dbReference>
<feature type="compositionally biased region" description="Basic and acidic residues" evidence="1">
    <location>
        <begin position="69"/>
        <end position="98"/>
    </location>
</feature>
<gene>
    <name evidence="2" type="ORF">AB675_7080</name>
</gene>
<keyword evidence="3" id="KW-1185">Reference proteome</keyword>
<feature type="region of interest" description="Disordered" evidence="1">
    <location>
        <begin position="63"/>
        <end position="136"/>
    </location>
</feature>
<evidence type="ECO:0000313" key="2">
    <source>
        <dbReference type="EMBL" id="KPI43288.1"/>
    </source>
</evidence>
<feature type="region of interest" description="Disordered" evidence="1">
    <location>
        <begin position="190"/>
        <end position="229"/>
    </location>
</feature>
<dbReference type="Proteomes" id="UP000038010">
    <property type="component" value="Unassembled WGS sequence"/>
</dbReference>
<dbReference type="GeneID" id="28739301"/>
<accession>A0A0N0NPY8</accession>
<evidence type="ECO:0000256" key="1">
    <source>
        <dbReference type="SAM" id="MobiDB-lite"/>
    </source>
</evidence>
<feature type="region of interest" description="Disordered" evidence="1">
    <location>
        <begin position="255"/>
        <end position="335"/>
    </location>
</feature>
<organism evidence="2 3">
    <name type="scientific">Cyphellophora attinorum</name>
    <dbReference type="NCBI Taxonomy" id="1664694"/>
    <lineage>
        <taxon>Eukaryota</taxon>
        <taxon>Fungi</taxon>
        <taxon>Dikarya</taxon>
        <taxon>Ascomycota</taxon>
        <taxon>Pezizomycotina</taxon>
        <taxon>Eurotiomycetes</taxon>
        <taxon>Chaetothyriomycetidae</taxon>
        <taxon>Chaetothyriales</taxon>
        <taxon>Cyphellophoraceae</taxon>
        <taxon>Cyphellophora</taxon>
    </lineage>
</organism>
<protein>
    <submittedName>
        <fullName evidence="2">Uncharacterized protein</fullName>
    </submittedName>
</protein>
<dbReference type="OrthoDB" id="3926760at2759"/>
<sequence>MPAPPVAGAIIVASIIIAAGIAAYESDNIREWVEKTRQKIATKFDAISNDLQPRRPIPMRVRSTEASMTEEKGEDAEAKREKMRAQIAERARILEARSKRQRPGASPPQSPSFDSLVDHDGKLRSEASSPPITPIADTTAVETNAWAGELRSRRLVDSREDSEEGQLPMTQQNVANLEREMRHSFNISIPERSIQPSSHPSESLLDLTPTTEDFPDPDYSVPSIDSHDRQSQGYFSAAASDNSHTVAESDSQYYYAHPSQPHQPLDGRSRTMSPTVFDHPPSSAQSVAGSTSVVNPSEAEISEDDLVSEPDGIRTPGSAWTEVGSSVSGDDRLIH</sequence>
<proteinExistence type="predicted"/>
<feature type="compositionally biased region" description="Polar residues" evidence="1">
    <location>
        <begin position="282"/>
        <end position="295"/>
    </location>
</feature>
<comment type="caution">
    <text evidence="2">The sequence shown here is derived from an EMBL/GenBank/DDBJ whole genome shotgun (WGS) entry which is preliminary data.</text>
</comment>